<evidence type="ECO:0000256" key="5">
    <source>
        <dbReference type="ARBA" id="ARBA00022630"/>
    </source>
</evidence>
<dbReference type="AlphaFoldDB" id="A0A151GYG4"/>
<dbReference type="Pfam" id="PF01243">
    <property type="entry name" value="PNPOx_N"/>
    <property type="match status" value="1"/>
</dbReference>
<dbReference type="InterPro" id="IPR012349">
    <property type="entry name" value="Split_barrel_FMN-bd"/>
</dbReference>
<dbReference type="PANTHER" id="PTHR10851">
    <property type="entry name" value="PYRIDOXINE-5-PHOSPHATE OXIDASE"/>
    <property type="match status" value="1"/>
</dbReference>
<dbReference type="RefSeq" id="XP_040661500.1">
    <property type="nucleotide sequence ID" value="XM_040800617.1"/>
</dbReference>
<sequence length="221" mass="24809">MALNNVEKNLSLSGLDAASPAAQFRKWYAEAKANESISMPETCTLSTSELPSGRVSSRIVYMKELDTNDGFVLISNFGTSRKGSDLASNPHAALVFHWPALQRQVRVEGVTERLSKEQNQADFDVRARDGQMTAWASRQSQPLQPSAKDGDDGLAQLRGWLAETEKRFDGQDKVPVPEFWGGLRIVPTRVEFWEGRKDRLHDRFVYEKDGGKGWKINRLSP</sequence>
<dbReference type="InterPro" id="IPR011576">
    <property type="entry name" value="Pyridox_Oxase_N"/>
</dbReference>
<gene>
    <name evidence="10" type="ORF">DCS_03295</name>
</gene>
<dbReference type="NCBIfam" id="TIGR00558">
    <property type="entry name" value="pdxH"/>
    <property type="match status" value="1"/>
</dbReference>
<comment type="caution">
    <text evidence="10">The sequence shown here is derived from an EMBL/GenBank/DDBJ whole genome shotgun (WGS) entry which is preliminary data.</text>
</comment>
<dbReference type="Proteomes" id="UP000076580">
    <property type="component" value="Chromosome 01"/>
</dbReference>
<feature type="domain" description="Pyridoxine 5'-phosphate oxidase dimerisation C-terminal" evidence="9">
    <location>
        <begin position="180"/>
        <end position="221"/>
    </location>
</feature>
<dbReference type="Gene3D" id="2.30.110.10">
    <property type="entry name" value="Electron Transport, Fmn-binding Protein, Chain A"/>
    <property type="match status" value="1"/>
</dbReference>
<evidence type="ECO:0000313" key="10">
    <source>
        <dbReference type="EMBL" id="KYK62148.1"/>
    </source>
</evidence>
<accession>A0A151GYG4</accession>
<dbReference type="Pfam" id="PF10590">
    <property type="entry name" value="PNP_phzG_C"/>
    <property type="match status" value="1"/>
</dbReference>
<evidence type="ECO:0000256" key="6">
    <source>
        <dbReference type="ARBA" id="ARBA00022643"/>
    </source>
</evidence>
<dbReference type="GO" id="GO:0010181">
    <property type="term" value="F:FMN binding"/>
    <property type="evidence" value="ECO:0007669"/>
    <property type="project" value="InterPro"/>
</dbReference>
<evidence type="ECO:0000256" key="3">
    <source>
        <dbReference type="ARBA" id="ARBA00005037"/>
    </source>
</evidence>
<dbReference type="GeneID" id="63715938"/>
<evidence type="ECO:0000256" key="7">
    <source>
        <dbReference type="ARBA" id="ARBA00023002"/>
    </source>
</evidence>
<dbReference type="STRING" id="98403.A0A151GYG4"/>
<evidence type="ECO:0000313" key="11">
    <source>
        <dbReference type="Proteomes" id="UP000076580"/>
    </source>
</evidence>
<comment type="pathway">
    <text evidence="3">Cofactor metabolism; pyridoxal 5'-phosphate salvage; pyridoxal 5'-phosphate from pyridoxine 5'-phosphate: step 1/1.</text>
</comment>
<evidence type="ECO:0000259" key="8">
    <source>
        <dbReference type="Pfam" id="PF01243"/>
    </source>
</evidence>
<dbReference type="FunCoup" id="A0A151GYG4">
    <property type="interactions" value="395"/>
</dbReference>
<feature type="domain" description="Pyridoxamine 5'-phosphate oxidase N-terminal" evidence="8">
    <location>
        <begin position="31"/>
        <end position="145"/>
    </location>
</feature>
<dbReference type="EC" id="1.4.3.5" evidence="4"/>
<evidence type="ECO:0000256" key="1">
    <source>
        <dbReference type="ARBA" id="ARBA00001917"/>
    </source>
</evidence>
<dbReference type="GO" id="GO:0008615">
    <property type="term" value="P:pyridoxine biosynthetic process"/>
    <property type="evidence" value="ECO:0007669"/>
    <property type="project" value="InterPro"/>
</dbReference>
<dbReference type="PIRSF" id="PIRSF000190">
    <property type="entry name" value="Pyd_amn-ph_oxd"/>
    <property type="match status" value="1"/>
</dbReference>
<reference evidence="10 11" key="1">
    <citation type="journal article" date="2016" name="Sci. Rep.">
        <title>Insights into Adaptations to a Near-Obligate Nematode Endoparasitic Lifestyle from the Finished Genome of Drechmeria coniospora.</title>
        <authorList>
            <person name="Zhang L."/>
            <person name="Zhou Z."/>
            <person name="Guo Q."/>
            <person name="Fokkens L."/>
            <person name="Miskei M."/>
            <person name="Pocsi I."/>
            <person name="Zhang W."/>
            <person name="Chen M."/>
            <person name="Wang L."/>
            <person name="Sun Y."/>
            <person name="Donzelli B.G."/>
            <person name="Gibson D.M."/>
            <person name="Nelson D.R."/>
            <person name="Luo J.G."/>
            <person name="Rep M."/>
            <person name="Liu H."/>
            <person name="Yang S."/>
            <person name="Wang J."/>
            <person name="Krasnoff S.B."/>
            <person name="Xu Y."/>
            <person name="Molnar I."/>
            <person name="Lin M."/>
        </authorList>
    </citation>
    <scope>NUCLEOTIDE SEQUENCE [LARGE SCALE GENOMIC DNA]</scope>
    <source>
        <strain evidence="10 11">ARSEF 6962</strain>
    </source>
</reference>
<dbReference type="UniPathway" id="UPA01068">
    <property type="reaction ID" value="UER00304"/>
</dbReference>
<organism evidence="10 11">
    <name type="scientific">Drechmeria coniospora</name>
    <name type="common">Nematophagous fungus</name>
    <name type="synonym">Meria coniospora</name>
    <dbReference type="NCBI Taxonomy" id="98403"/>
    <lineage>
        <taxon>Eukaryota</taxon>
        <taxon>Fungi</taxon>
        <taxon>Dikarya</taxon>
        <taxon>Ascomycota</taxon>
        <taxon>Pezizomycotina</taxon>
        <taxon>Sordariomycetes</taxon>
        <taxon>Hypocreomycetidae</taxon>
        <taxon>Hypocreales</taxon>
        <taxon>Ophiocordycipitaceae</taxon>
        <taxon>Drechmeria</taxon>
    </lineage>
</organism>
<dbReference type="InParanoid" id="A0A151GYG4"/>
<keyword evidence="7" id="KW-0560">Oxidoreductase</keyword>
<comment type="pathway">
    <text evidence="2">Cofactor metabolism; pyridoxal 5'-phosphate salvage; pyridoxal 5'-phosphate from pyridoxamine 5'-phosphate: step 1/1.</text>
</comment>
<keyword evidence="5" id="KW-0285">Flavoprotein</keyword>
<dbReference type="InterPro" id="IPR019576">
    <property type="entry name" value="Pyridoxamine_oxidase_dimer_C"/>
</dbReference>
<evidence type="ECO:0000259" key="9">
    <source>
        <dbReference type="Pfam" id="PF10590"/>
    </source>
</evidence>
<name>A0A151GYG4_DRECN</name>
<evidence type="ECO:0000256" key="2">
    <source>
        <dbReference type="ARBA" id="ARBA00004738"/>
    </source>
</evidence>
<dbReference type="NCBIfam" id="NF004231">
    <property type="entry name" value="PRK05679.1"/>
    <property type="match status" value="1"/>
</dbReference>
<dbReference type="InterPro" id="IPR019740">
    <property type="entry name" value="Pyridox_Oxase_CS"/>
</dbReference>
<dbReference type="SUPFAM" id="SSF50475">
    <property type="entry name" value="FMN-binding split barrel"/>
    <property type="match status" value="1"/>
</dbReference>
<proteinExistence type="predicted"/>
<dbReference type="GO" id="GO:0004733">
    <property type="term" value="F:pyridoxamine phosphate oxidase activity"/>
    <property type="evidence" value="ECO:0007669"/>
    <property type="project" value="UniProtKB-EC"/>
</dbReference>
<dbReference type="InterPro" id="IPR000659">
    <property type="entry name" value="Pyridox_Oxase"/>
</dbReference>
<comment type="cofactor">
    <cofactor evidence="1">
        <name>FMN</name>
        <dbReference type="ChEBI" id="CHEBI:58210"/>
    </cofactor>
</comment>
<keyword evidence="6" id="KW-0288">FMN</keyword>
<evidence type="ECO:0000256" key="4">
    <source>
        <dbReference type="ARBA" id="ARBA00012801"/>
    </source>
</evidence>
<dbReference type="EMBL" id="LAYC01000001">
    <property type="protein sequence ID" value="KYK62148.1"/>
    <property type="molecule type" value="Genomic_DNA"/>
</dbReference>
<dbReference type="PROSITE" id="PS01064">
    <property type="entry name" value="PYRIDOX_OXIDASE"/>
    <property type="match status" value="1"/>
</dbReference>
<keyword evidence="11" id="KW-1185">Reference proteome</keyword>
<protein>
    <recommendedName>
        <fullName evidence="4">pyridoxal 5'-phosphate synthase</fullName>
        <ecNumber evidence="4">1.4.3.5</ecNumber>
    </recommendedName>
</protein>
<dbReference type="PANTHER" id="PTHR10851:SF0">
    <property type="entry name" value="PYRIDOXINE-5'-PHOSPHATE OXIDASE"/>
    <property type="match status" value="1"/>
</dbReference>